<evidence type="ECO:0008006" key="4">
    <source>
        <dbReference type="Google" id="ProtNLM"/>
    </source>
</evidence>
<protein>
    <recommendedName>
        <fullName evidence="4">Alpha-galactosidase NEW3 domain-containing protein</fullName>
    </recommendedName>
</protein>
<feature type="region of interest" description="Disordered" evidence="1">
    <location>
        <begin position="32"/>
        <end position="53"/>
    </location>
</feature>
<dbReference type="AlphaFoldDB" id="A0A832VXB1"/>
<dbReference type="PROSITE" id="PS51257">
    <property type="entry name" value="PROKAR_LIPOPROTEIN"/>
    <property type="match status" value="1"/>
</dbReference>
<gene>
    <name evidence="2" type="ORF">HA299_03680</name>
</gene>
<evidence type="ECO:0000256" key="1">
    <source>
        <dbReference type="SAM" id="MobiDB-lite"/>
    </source>
</evidence>
<accession>A0A832VXB1</accession>
<organism evidence="2 3">
    <name type="scientific">Methermicoccus shengliensis</name>
    <dbReference type="NCBI Taxonomy" id="660064"/>
    <lineage>
        <taxon>Archaea</taxon>
        <taxon>Methanobacteriati</taxon>
        <taxon>Methanobacteriota</taxon>
        <taxon>Stenosarchaea group</taxon>
        <taxon>Methanomicrobia</taxon>
        <taxon>Methanosarcinales</taxon>
        <taxon>Methermicoccaceae</taxon>
        <taxon>Methermicoccus</taxon>
    </lineage>
</organism>
<reference evidence="2" key="1">
    <citation type="journal article" date="2020" name="bioRxiv">
        <title>A rank-normalized archaeal taxonomy based on genome phylogeny resolves widespread incomplete and uneven classifications.</title>
        <authorList>
            <person name="Rinke C."/>
            <person name="Chuvochina M."/>
            <person name="Mussig A.J."/>
            <person name="Chaumeil P.-A."/>
            <person name="Waite D.W."/>
            <person name="Whitman W.B."/>
            <person name="Parks D.H."/>
            <person name="Hugenholtz P."/>
        </authorList>
    </citation>
    <scope>NUCLEOTIDE SEQUENCE</scope>
    <source>
        <strain evidence="2">UBA12518</strain>
    </source>
</reference>
<dbReference type="Proteomes" id="UP000600363">
    <property type="component" value="Unassembled WGS sequence"/>
</dbReference>
<dbReference type="EMBL" id="DUIH01000012">
    <property type="protein sequence ID" value="HIH69707.1"/>
    <property type="molecule type" value="Genomic_DNA"/>
</dbReference>
<dbReference type="Gene3D" id="2.60.40.10">
    <property type="entry name" value="Immunoglobulins"/>
    <property type="match status" value="1"/>
</dbReference>
<comment type="caution">
    <text evidence="2">The sequence shown here is derived from an EMBL/GenBank/DDBJ whole genome shotgun (WGS) entry which is preliminary data.</text>
</comment>
<name>A0A832VXB1_9EURY</name>
<sequence>MKRHSMRGVIIVCALLVTALVMGCVGQQDTEVPVQPSSEASKPESPESVPIPTPAIEEVGMAEGRSGELAIWMPYSTHYVRSGGTGVFTMGVRNNAKQQRTIEFVPVMYEQGGYQSSVEPAWVSVSPSKLTLDAGESAVLTITVSPPEGTPTGYYQGMLALRSSAFPEQLRYYSIYVYEPLTEPITKQFEVAEGTETEAILAVVSWNEFEGVNSKVEVRLVSPEGATHTGTERSEISGWIEGARMTESTSISHTTRIYVKSPMAGTWTLEMMPEVAAGISFRVILNPTPETLSNYGVEG</sequence>
<evidence type="ECO:0000313" key="2">
    <source>
        <dbReference type="EMBL" id="HIH69707.1"/>
    </source>
</evidence>
<dbReference type="InterPro" id="IPR013783">
    <property type="entry name" value="Ig-like_fold"/>
</dbReference>
<dbReference type="RefSeq" id="WP_157203055.1">
    <property type="nucleotide sequence ID" value="NZ_DUIH01000012.1"/>
</dbReference>
<proteinExistence type="predicted"/>
<evidence type="ECO:0000313" key="3">
    <source>
        <dbReference type="Proteomes" id="UP000600363"/>
    </source>
</evidence>